<evidence type="ECO:0000256" key="4">
    <source>
        <dbReference type="ARBA" id="ARBA00022679"/>
    </source>
</evidence>
<dbReference type="GO" id="GO:0016763">
    <property type="term" value="F:pentosyltransferase activity"/>
    <property type="evidence" value="ECO:0007669"/>
    <property type="project" value="TreeGrafter"/>
</dbReference>
<evidence type="ECO:0000256" key="7">
    <source>
        <dbReference type="ARBA" id="ARBA00023136"/>
    </source>
</evidence>
<sequence length="684" mass="73967">MTARRRTRDGIVALSILAAVVTFLVATKLFPYHSLNHDEGVYLQQAAMLLDGKLFLHPPVPDAFRPWFFVRDASGLYPKYAPVPAAMFALGGALGDARLSLGLVAAGNVALVALVATQAFDRRTGLLAAVLFFASPLFLVDSAVFLPYAPTTFWNLLFAFAYFRSARTKRNSYAVLAGVAVGIAFFSRPYTALLFALPFVAHALYSLRSTWFDRPTVVRLGTVAAVGSLGVVVALGYNAVVTGSPLVFPYEAFAPLDGLGFGHRKLLGYEQRYTVRLALRSNFAVVSDLFVNWVAGGPLGTALALVGVLAGVRWTRPSDWEAEFSQHQARAVLAGLIPSVVLGNVYFWGNRNIVGTISDPGDGLIHFFGPYYHFDLLLPTAAFGAFGAVVAARWLRGRVESSLSPSRAKPAVVALLVLSTVVFGGVTAAVATSPYRANATVTDQYRAAYSPVENRSFDDALVFVPTTYGDWLNHPFQAFRNHPDFDGRVVYALDGPNRFDVVDAYSNRTLYRYVYRGEWAPDGGEPVEPRLQRVREVRGESVSLTTTAGLPRSVESASIRLASDSGSGYYVVEGDRSARFRLVVSDGRARLVGSNVSAVGDGAAVPVNETDTVAVEMYVENAEGTGFSYLLRLPVERRDGSVRALTPYEGICRVARTCDGEGTAYLPNETAPGVSLETRLQGSE</sequence>
<evidence type="ECO:0000256" key="3">
    <source>
        <dbReference type="ARBA" id="ARBA00022676"/>
    </source>
</evidence>
<evidence type="ECO:0000259" key="9">
    <source>
        <dbReference type="Pfam" id="PF13231"/>
    </source>
</evidence>
<dbReference type="Proteomes" id="UP000184203">
    <property type="component" value="Unassembled WGS sequence"/>
</dbReference>
<protein>
    <submittedName>
        <fullName evidence="12">Dolichyl-phosphate-mannose-protein mannosyltransferase</fullName>
    </submittedName>
</protein>
<dbReference type="GO" id="GO:0008610">
    <property type="term" value="P:lipid biosynthetic process"/>
    <property type="evidence" value="ECO:0007669"/>
    <property type="project" value="UniProtKB-ARBA"/>
</dbReference>
<evidence type="ECO:0000256" key="2">
    <source>
        <dbReference type="ARBA" id="ARBA00022475"/>
    </source>
</evidence>
<dbReference type="InterPro" id="IPR038731">
    <property type="entry name" value="RgtA/B/C-like"/>
</dbReference>
<feature type="transmembrane region" description="Helical" evidence="8">
    <location>
        <begin position="12"/>
        <end position="30"/>
    </location>
</feature>
<keyword evidence="7 8" id="KW-0472">Membrane</keyword>
<accession>E7QYZ7</accession>
<keyword evidence="4 12" id="KW-0808">Transferase</keyword>
<dbReference type="eggNOG" id="arCOG04615">
    <property type="taxonomic scope" value="Archaea"/>
</dbReference>
<feature type="transmembrane region" description="Helical" evidence="8">
    <location>
        <begin position="192"/>
        <end position="208"/>
    </location>
</feature>
<dbReference type="EMBL" id="FRAN01000001">
    <property type="protein sequence ID" value="SHK03840.1"/>
    <property type="molecule type" value="Genomic_DNA"/>
</dbReference>
<evidence type="ECO:0000313" key="12">
    <source>
        <dbReference type="EMBL" id="SHK03840.1"/>
    </source>
</evidence>
<reference evidence="12" key="2">
    <citation type="submission" date="2016-11" db="EMBL/GenBank/DDBJ databases">
        <authorList>
            <person name="Jaros S."/>
            <person name="Januszkiewicz K."/>
            <person name="Wedrychowicz H."/>
        </authorList>
    </citation>
    <scope>NUCLEOTIDE SEQUENCE [LARGE SCALE GENOMIC DNA]</scope>
    <source>
        <strain evidence="12">DX253</strain>
    </source>
</reference>
<keyword evidence="3 12" id="KW-0328">Glycosyltransferase</keyword>
<dbReference type="InterPro" id="IPR050297">
    <property type="entry name" value="LipidA_mod_glycosyltrf_83"/>
</dbReference>
<keyword evidence="14" id="KW-1185">Reference proteome</keyword>
<feature type="transmembrane region" description="Helical" evidence="8">
    <location>
        <begin position="220"/>
        <end position="240"/>
    </location>
</feature>
<reference evidence="11 13" key="1">
    <citation type="journal article" date="2014" name="ISME J.">
        <title>Trehalose/2-sulfotrehalose biosynthesis and glycine-betaine uptake are widely spread mechanisms for osmoadaptation in the Halobacteriales.</title>
        <authorList>
            <person name="Youssef N.H."/>
            <person name="Savage-Ashlock K.N."/>
            <person name="McCully A.L."/>
            <person name="Luedtke B."/>
            <person name="Shaw E.I."/>
            <person name="Hoff W.D."/>
            <person name="Elshahed M.S."/>
        </authorList>
    </citation>
    <scope>NUCLEOTIDE SEQUENCE [LARGE SCALE GENOMIC DNA]</scope>
    <source>
        <strain evidence="11 13">DX253</strain>
    </source>
</reference>
<feature type="transmembrane region" description="Helical" evidence="8">
    <location>
        <begin position="331"/>
        <end position="349"/>
    </location>
</feature>
<evidence type="ECO:0000256" key="6">
    <source>
        <dbReference type="ARBA" id="ARBA00022989"/>
    </source>
</evidence>
<dbReference type="PANTHER" id="PTHR33908">
    <property type="entry name" value="MANNOSYLTRANSFERASE YKCB-RELATED"/>
    <property type="match status" value="1"/>
</dbReference>
<keyword evidence="5 8" id="KW-0812">Transmembrane</keyword>
<dbReference type="RefSeq" id="WP_007982932.1">
    <property type="nucleotide sequence ID" value="NZ_AEMG01000028.1"/>
</dbReference>
<dbReference type="AlphaFoldDB" id="E7QYZ7"/>
<evidence type="ECO:0000259" key="10">
    <source>
        <dbReference type="Pfam" id="PF25230"/>
    </source>
</evidence>
<feature type="domain" description="Glycosyltransferase RgtA/B/C/D-like" evidence="9">
    <location>
        <begin position="98"/>
        <end position="225"/>
    </location>
</feature>
<evidence type="ECO:0000256" key="8">
    <source>
        <dbReference type="SAM" id="Phobius"/>
    </source>
</evidence>
<reference evidence="14" key="3">
    <citation type="submission" date="2016-11" db="EMBL/GenBank/DDBJ databases">
        <authorList>
            <person name="Varghese N."/>
            <person name="Submissions S."/>
        </authorList>
    </citation>
    <scope>NUCLEOTIDE SEQUENCE [LARGE SCALE GENOMIC DNA]</scope>
    <source>
        <strain evidence="14">DX253</strain>
    </source>
</reference>
<evidence type="ECO:0000256" key="1">
    <source>
        <dbReference type="ARBA" id="ARBA00004651"/>
    </source>
</evidence>
<evidence type="ECO:0000313" key="13">
    <source>
        <dbReference type="Proteomes" id="UP000003751"/>
    </source>
</evidence>
<feature type="transmembrane region" description="Helical" evidence="8">
    <location>
        <begin position="369"/>
        <end position="391"/>
    </location>
</feature>
<gene>
    <name evidence="12" type="ORF">SAMN05444342_0361</name>
    <name evidence="11" type="ORF">ZOD2009_20188</name>
</gene>
<proteinExistence type="predicted"/>
<evidence type="ECO:0000256" key="5">
    <source>
        <dbReference type="ARBA" id="ARBA00022692"/>
    </source>
</evidence>
<organism evidence="11 13">
    <name type="scientific">Haladaptatus paucihalophilus DX253</name>
    <dbReference type="NCBI Taxonomy" id="797209"/>
    <lineage>
        <taxon>Archaea</taxon>
        <taxon>Methanobacteriati</taxon>
        <taxon>Methanobacteriota</taxon>
        <taxon>Stenosarchaea group</taxon>
        <taxon>Halobacteria</taxon>
        <taxon>Halobacteriales</taxon>
        <taxon>Haladaptataceae</taxon>
        <taxon>Haladaptatus</taxon>
    </lineage>
</organism>
<dbReference type="Proteomes" id="UP000003751">
    <property type="component" value="Unassembled WGS sequence"/>
</dbReference>
<comment type="subcellular location">
    <subcellularLocation>
        <location evidence="1">Cell membrane</location>
        <topology evidence="1">Multi-pass membrane protein</topology>
    </subcellularLocation>
</comment>
<feature type="transmembrane region" description="Helical" evidence="8">
    <location>
        <begin position="290"/>
        <end position="310"/>
    </location>
</feature>
<dbReference type="Pfam" id="PF25230">
    <property type="entry name" value="DUF7846"/>
    <property type="match status" value="1"/>
</dbReference>
<feature type="transmembrane region" description="Helical" evidence="8">
    <location>
        <begin position="412"/>
        <end position="431"/>
    </location>
</feature>
<keyword evidence="6 8" id="KW-1133">Transmembrane helix</keyword>
<dbReference type="OrthoDB" id="157326at2157"/>
<dbReference type="PATRIC" id="fig|797209.4.peg.3952"/>
<feature type="domain" description="DUF7846" evidence="10">
    <location>
        <begin position="460"/>
        <end position="630"/>
    </location>
</feature>
<dbReference type="PANTHER" id="PTHR33908:SF11">
    <property type="entry name" value="MEMBRANE PROTEIN"/>
    <property type="match status" value="1"/>
</dbReference>
<dbReference type="STRING" id="797209.GCA_000376445_00577"/>
<feature type="transmembrane region" description="Helical" evidence="8">
    <location>
        <begin position="97"/>
        <end position="116"/>
    </location>
</feature>
<dbReference type="EMBL" id="AEMG01000028">
    <property type="protein sequence ID" value="EFW90413.1"/>
    <property type="molecule type" value="Genomic_DNA"/>
</dbReference>
<evidence type="ECO:0000313" key="14">
    <source>
        <dbReference type="Proteomes" id="UP000184203"/>
    </source>
</evidence>
<evidence type="ECO:0000313" key="11">
    <source>
        <dbReference type="EMBL" id="EFW90413.1"/>
    </source>
</evidence>
<dbReference type="InterPro" id="IPR057168">
    <property type="entry name" value="DUF7846"/>
</dbReference>
<feature type="transmembrane region" description="Helical" evidence="8">
    <location>
        <begin position="123"/>
        <end position="139"/>
    </location>
</feature>
<name>E7QYZ7_HALPU</name>
<dbReference type="GO" id="GO:0005886">
    <property type="term" value="C:plasma membrane"/>
    <property type="evidence" value="ECO:0007669"/>
    <property type="project" value="UniProtKB-SubCell"/>
</dbReference>
<dbReference type="Pfam" id="PF13231">
    <property type="entry name" value="PMT_2"/>
    <property type="match status" value="1"/>
</dbReference>
<keyword evidence="2" id="KW-1003">Cell membrane</keyword>